<keyword evidence="3" id="KW-1185">Reference proteome</keyword>
<dbReference type="PANTHER" id="PTHR47691:SF3">
    <property type="entry name" value="HTH-TYPE TRANSCRIPTIONAL REGULATOR RV0890C-RELATED"/>
    <property type="match status" value="1"/>
</dbReference>
<dbReference type="EMBL" id="JARJLG010000188">
    <property type="protein sequence ID" value="KAJ7730684.1"/>
    <property type="molecule type" value="Genomic_DNA"/>
</dbReference>
<dbReference type="PANTHER" id="PTHR47691">
    <property type="entry name" value="REGULATOR-RELATED"/>
    <property type="match status" value="1"/>
</dbReference>
<comment type="caution">
    <text evidence="2">The sequence shown here is derived from an EMBL/GenBank/DDBJ whole genome shotgun (WGS) entry which is preliminary data.</text>
</comment>
<dbReference type="Proteomes" id="UP001215280">
    <property type="component" value="Unassembled WGS sequence"/>
</dbReference>
<dbReference type="InterPro" id="IPR011990">
    <property type="entry name" value="TPR-like_helical_dom_sf"/>
</dbReference>
<protein>
    <recommendedName>
        <fullName evidence="4">NB-ARC domain-containing protein</fullName>
    </recommendedName>
</protein>
<dbReference type="SUPFAM" id="SSF52540">
    <property type="entry name" value="P-loop containing nucleoside triphosphate hydrolases"/>
    <property type="match status" value="1"/>
</dbReference>
<feature type="region of interest" description="Disordered" evidence="1">
    <location>
        <begin position="839"/>
        <end position="863"/>
    </location>
</feature>
<reference evidence="2" key="1">
    <citation type="submission" date="2023-03" db="EMBL/GenBank/DDBJ databases">
        <title>Massive genome expansion in bonnet fungi (Mycena s.s.) driven by repeated elements and novel gene families across ecological guilds.</title>
        <authorList>
            <consortium name="Lawrence Berkeley National Laboratory"/>
            <person name="Harder C.B."/>
            <person name="Miyauchi S."/>
            <person name="Viragh M."/>
            <person name="Kuo A."/>
            <person name="Thoen E."/>
            <person name="Andreopoulos B."/>
            <person name="Lu D."/>
            <person name="Skrede I."/>
            <person name="Drula E."/>
            <person name="Henrissat B."/>
            <person name="Morin E."/>
            <person name="Kohler A."/>
            <person name="Barry K."/>
            <person name="LaButti K."/>
            <person name="Morin E."/>
            <person name="Salamov A."/>
            <person name="Lipzen A."/>
            <person name="Mereny Z."/>
            <person name="Hegedus B."/>
            <person name="Baldrian P."/>
            <person name="Stursova M."/>
            <person name="Weitz H."/>
            <person name="Taylor A."/>
            <person name="Grigoriev I.V."/>
            <person name="Nagy L.G."/>
            <person name="Martin F."/>
            <person name="Kauserud H."/>
        </authorList>
    </citation>
    <scope>NUCLEOTIDE SEQUENCE</scope>
    <source>
        <strain evidence="2">CBHHK188m</strain>
    </source>
</reference>
<evidence type="ECO:0000313" key="3">
    <source>
        <dbReference type="Proteomes" id="UP001215280"/>
    </source>
</evidence>
<name>A0AAD7HZ58_9AGAR</name>
<accession>A0AAD7HZ58</accession>
<dbReference type="SUPFAM" id="SSF48452">
    <property type="entry name" value="TPR-like"/>
    <property type="match status" value="2"/>
</dbReference>
<organism evidence="2 3">
    <name type="scientific">Mycena maculata</name>
    <dbReference type="NCBI Taxonomy" id="230809"/>
    <lineage>
        <taxon>Eukaryota</taxon>
        <taxon>Fungi</taxon>
        <taxon>Dikarya</taxon>
        <taxon>Basidiomycota</taxon>
        <taxon>Agaricomycotina</taxon>
        <taxon>Agaricomycetes</taxon>
        <taxon>Agaricomycetidae</taxon>
        <taxon>Agaricales</taxon>
        <taxon>Marasmiineae</taxon>
        <taxon>Mycenaceae</taxon>
        <taxon>Mycena</taxon>
    </lineage>
</organism>
<proteinExistence type="predicted"/>
<dbReference type="AlphaFoldDB" id="A0AAD7HZ58"/>
<evidence type="ECO:0000256" key="1">
    <source>
        <dbReference type="SAM" id="MobiDB-lite"/>
    </source>
</evidence>
<sequence>MPPAPPQIFHGRESELADVVNILLQNAPRVALLGPGGIGKTCLAKSVMHHPDIVLKYPDQYFVSCESAETVEDLALAVATALGMELTGKLSRMIVKQLSSTETRSKVEEFLSVLADLSHVALLITMRGQERPLKIRWTRPFIPALKPLSSDAAERTFTDIAGVGDAAHLSELLALTGNLPLAVTLMATVASYEGCETVLSRWKSENVSLLSDGFDKGTNLETSLRISLSSPRMTSSPGALRLLSLLSLLPDGILDADLLNHSSPIPQLLRSKSTLLRTSLAYIDVARLKVLAPVRELIRKIHPPSYTLVRPLRLHWDGLLKLWKSFQMPLGDLLPRLVGNIGNLTSLLKQGLDVGGSDLKEVLYGIFYLDQFTRQNYGNYSLLMVDIATHIERVDDNQLRGYYILHLFKATPCPISPSEAPDMIEKGCRFFQLAEDLSGESRLQLIIAKYYLRAGNRTEPSIHAEISLSLAEQADDNFRRTRALCTLAACKGVKGEFRQALLLARKAQYFAGRVGNFQHETEALMEEAGALVGLGNFSQVVEIGSRARQLVVASCLEGTEDDLDALDLNAYIHLYKTAYVDSRRAHELILQHTSPKKYALFYGNALTAIASIDVALGALKTEPEVLTSLIIPRQIFASSGYLRGLPKCDIVVADFLLTKGRHREAKQIYEKCVPASRGDTDSLSACMRKLGDLSLWEDLRSTKHWATTYLAHGQITRSAPAVSWAFRLLGDIFLHERDDQTSATLFRVALEEFTRMDIYRGKAECFMRLGELALKTGQDTVAKELFSEARRMFLGSGMTAEAEQIDIRLLRTVPCALPESIPLSVRLVASLLFSESVPQSASPKERAEPPEVQLPPRARSRPRRIVSTVTPSLLTDWDHLDFSGIDGGLSFPRTIDSHLLFLYFGPRPGLPSLAASLFFRCTPTAHPSSFDDGHDLLLPDGLPWQWLPAQAAVSASPALRDQLVHEGHLTPAALAKWRKRLSWVEGIKPRVFPSNLLFALHQPSAIDFGRSINPVVIGKNKLYSITFRYIFAGRAGGSIWHPFKGA</sequence>
<evidence type="ECO:0008006" key="4">
    <source>
        <dbReference type="Google" id="ProtNLM"/>
    </source>
</evidence>
<dbReference type="Gene3D" id="3.40.50.300">
    <property type="entry name" value="P-loop containing nucleotide triphosphate hydrolases"/>
    <property type="match status" value="1"/>
</dbReference>
<dbReference type="InterPro" id="IPR027417">
    <property type="entry name" value="P-loop_NTPase"/>
</dbReference>
<dbReference type="Gene3D" id="1.25.40.10">
    <property type="entry name" value="Tetratricopeptide repeat domain"/>
    <property type="match status" value="1"/>
</dbReference>
<gene>
    <name evidence="2" type="ORF">DFH07DRAFT_969069</name>
</gene>
<evidence type="ECO:0000313" key="2">
    <source>
        <dbReference type="EMBL" id="KAJ7730684.1"/>
    </source>
</evidence>